<dbReference type="InterPro" id="IPR001680">
    <property type="entry name" value="WD40_rpt"/>
</dbReference>
<proteinExistence type="predicted"/>
<dbReference type="Pfam" id="PF00400">
    <property type="entry name" value="WD40"/>
    <property type="match status" value="2"/>
</dbReference>
<dbReference type="SUPFAM" id="SSF50978">
    <property type="entry name" value="WD40 repeat-like"/>
    <property type="match status" value="1"/>
</dbReference>
<dbReference type="VEuPathDB" id="ToxoDB:EPH_0048910"/>
<dbReference type="PANTHER" id="PTHR10971">
    <property type="entry name" value="MRNA EXPORT FACTOR AND BUB3"/>
    <property type="match status" value="1"/>
</dbReference>
<sequence>MAFGFGRSTTESANYYSKQNSTELPNGPSDSVSQLAWSRDGKALACASWDRTCRVWQITTQPAAFGTNGQVIYKGNPQSLFTETAPILSCCFGDTTQMLLTAGCDKQVKAYDLISGRTTGQVIGQVRRTPWLEYRTSWDGGVKMWDGKQPNPVWQQNVGAKGQTAFAVNTPSAAAAASLPVITKLGSNYQKMQTRSIAFFPDDASQSPGVAIGSVEGRCSILFIKESQRPMDFSYRCHRQEVQQQQLQIFSVNAISFSKLKSFSTGGSDGVIICWDKESRQKLKTFEPAGAPIADLKYDPTSLALAYAGPDQQELAKGHHVYIHAMKEEDIRPRPKNTQRR</sequence>
<name>U6GZ57_9EIME</name>
<evidence type="ECO:0000256" key="2">
    <source>
        <dbReference type="ARBA" id="ARBA00022737"/>
    </source>
</evidence>
<dbReference type="InterPro" id="IPR036322">
    <property type="entry name" value="WD40_repeat_dom_sf"/>
</dbReference>
<reference evidence="4" key="2">
    <citation type="submission" date="2013-10" db="EMBL/GenBank/DDBJ databases">
        <authorList>
            <person name="Aslett M."/>
        </authorList>
    </citation>
    <scope>NUCLEOTIDE SEQUENCE [LARGE SCALE GENOMIC DNA]</scope>
    <source>
        <strain evidence="4">Houghton</strain>
    </source>
</reference>
<keyword evidence="2" id="KW-0677">Repeat</keyword>
<evidence type="ECO:0000313" key="5">
    <source>
        <dbReference type="Proteomes" id="UP000018201"/>
    </source>
</evidence>
<organism evidence="4 5">
    <name type="scientific">Eimeria praecox</name>
    <dbReference type="NCBI Taxonomy" id="51316"/>
    <lineage>
        <taxon>Eukaryota</taxon>
        <taxon>Sar</taxon>
        <taxon>Alveolata</taxon>
        <taxon>Apicomplexa</taxon>
        <taxon>Conoidasida</taxon>
        <taxon>Coccidia</taxon>
        <taxon>Eucoccidiorida</taxon>
        <taxon>Eimeriorina</taxon>
        <taxon>Eimeriidae</taxon>
        <taxon>Eimeria</taxon>
    </lineage>
</organism>
<evidence type="ECO:0000313" key="4">
    <source>
        <dbReference type="EMBL" id="CDI84902.1"/>
    </source>
</evidence>
<dbReference type="EMBL" id="HG693150">
    <property type="protein sequence ID" value="CDI84902.1"/>
    <property type="molecule type" value="Genomic_DNA"/>
</dbReference>
<dbReference type="Proteomes" id="UP000018201">
    <property type="component" value="Unassembled WGS sequence"/>
</dbReference>
<gene>
    <name evidence="4" type="ORF">EPH_0048910</name>
</gene>
<dbReference type="AlphaFoldDB" id="U6GZ57"/>
<dbReference type="PROSITE" id="PS50082">
    <property type="entry name" value="WD_REPEATS_2"/>
    <property type="match status" value="1"/>
</dbReference>
<evidence type="ECO:0000256" key="3">
    <source>
        <dbReference type="PROSITE-ProRule" id="PRU00221"/>
    </source>
</evidence>
<keyword evidence="5" id="KW-1185">Reference proteome</keyword>
<dbReference type="SMART" id="SM00320">
    <property type="entry name" value="WD40"/>
    <property type="match status" value="4"/>
</dbReference>
<protein>
    <submittedName>
        <fullName evidence="4">Poly(A)+ RNA export protein, putative</fullName>
    </submittedName>
</protein>
<dbReference type="Gene3D" id="2.130.10.10">
    <property type="entry name" value="YVTN repeat-like/Quinoprotein amine dehydrogenase"/>
    <property type="match status" value="1"/>
</dbReference>
<dbReference type="InterPro" id="IPR015943">
    <property type="entry name" value="WD40/YVTN_repeat-like_dom_sf"/>
</dbReference>
<accession>U6GZ57</accession>
<evidence type="ECO:0000256" key="1">
    <source>
        <dbReference type="ARBA" id="ARBA00022574"/>
    </source>
</evidence>
<feature type="repeat" description="WD" evidence="3">
    <location>
        <begin position="25"/>
        <end position="60"/>
    </location>
</feature>
<dbReference type="OrthoDB" id="256303at2759"/>
<reference evidence="4" key="1">
    <citation type="submission" date="2013-10" db="EMBL/GenBank/DDBJ databases">
        <title>Genomic analysis of the causative agents of coccidiosis in chickens.</title>
        <authorList>
            <person name="Reid A.J."/>
            <person name="Blake D."/>
            <person name="Billington K."/>
            <person name="Browne H."/>
            <person name="Dunn M."/>
            <person name="Hung S."/>
            <person name="Kawahara F."/>
            <person name="Miranda-Saavedra D."/>
            <person name="Mourier T."/>
            <person name="Nagra H."/>
            <person name="Otto T.D."/>
            <person name="Rawlings N."/>
            <person name="Sanchez A."/>
            <person name="Sanders M."/>
            <person name="Subramaniam C."/>
            <person name="Tay Y."/>
            <person name="Dear P."/>
            <person name="Doerig C."/>
            <person name="Gruber A."/>
            <person name="Parkinson J."/>
            <person name="Shirley M."/>
            <person name="Wan K.L."/>
            <person name="Berriman M."/>
            <person name="Tomley F."/>
            <person name="Pain A."/>
        </authorList>
    </citation>
    <scope>NUCLEOTIDE SEQUENCE [LARGE SCALE GENOMIC DNA]</scope>
    <source>
        <strain evidence="4">Houghton</strain>
    </source>
</reference>
<dbReference type="PROSITE" id="PS50294">
    <property type="entry name" value="WD_REPEATS_REGION"/>
    <property type="match status" value="1"/>
</dbReference>
<keyword evidence="1 3" id="KW-0853">WD repeat</keyword>